<feature type="region of interest" description="Disordered" evidence="3">
    <location>
        <begin position="1"/>
        <end position="27"/>
    </location>
</feature>
<dbReference type="GO" id="GO:0006351">
    <property type="term" value="P:DNA-templated transcription"/>
    <property type="evidence" value="ECO:0007669"/>
    <property type="project" value="InterPro"/>
</dbReference>
<accession>A0A8K0X0Y8</accession>
<feature type="compositionally biased region" description="Polar residues" evidence="3">
    <location>
        <begin position="13"/>
        <end position="26"/>
    </location>
</feature>
<evidence type="ECO:0000256" key="1">
    <source>
        <dbReference type="ARBA" id="ARBA00022723"/>
    </source>
</evidence>
<dbReference type="CDD" id="cd00067">
    <property type="entry name" value="GAL4"/>
    <property type="match status" value="1"/>
</dbReference>
<protein>
    <recommendedName>
        <fullName evidence="4">Zn(2)-C6 fungal-type domain-containing protein</fullName>
    </recommendedName>
</protein>
<gene>
    <name evidence="5" type="ORF">B0T11DRAFT_288792</name>
</gene>
<dbReference type="PANTHER" id="PTHR46910:SF5">
    <property type="entry name" value="ZN(II)2CYS6 TRANSCRIPTION FACTOR (EUROFUNG)"/>
    <property type="match status" value="1"/>
</dbReference>
<dbReference type="GO" id="GO:0000981">
    <property type="term" value="F:DNA-binding transcription factor activity, RNA polymerase II-specific"/>
    <property type="evidence" value="ECO:0007669"/>
    <property type="project" value="InterPro"/>
</dbReference>
<keyword evidence="6" id="KW-1185">Reference proteome</keyword>
<dbReference type="EMBL" id="JAGPXD010000005">
    <property type="protein sequence ID" value="KAH7354532.1"/>
    <property type="molecule type" value="Genomic_DNA"/>
</dbReference>
<dbReference type="GO" id="GO:0003677">
    <property type="term" value="F:DNA binding"/>
    <property type="evidence" value="ECO:0007669"/>
    <property type="project" value="InterPro"/>
</dbReference>
<evidence type="ECO:0000313" key="5">
    <source>
        <dbReference type="EMBL" id="KAH7354532.1"/>
    </source>
</evidence>
<name>A0A8K0X0Y8_9PEZI</name>
<sequence>MEMNDDDHAIGSQEGNEAKSTQQPNPHSRLACIQCRQRKIACNREDPCSGCIRAQTDCVYGPRQRPANKRQRLHLSDQYERRIESIGCQMTQVIDLLEQLMKKPNPTRNQLQGFSNPPLLTSNANSLSSLSATLPNAKTRSQSPPSIHGPNPQIPFEGDSSLAAHASFANTVLKQAASVSSTETPRPEMEDTLASLRTLIDALAKGSYTPQDIPPFYVSDTLSRGALAMPPIETVMVTLRIVKENSDFEYFCFNLFLPHEQFMEYVIKVYFPGGYDPAELIIVNAVLMDCFLRRANFESEATIKQELQLFAKACEDNLVTSLQRLPMHLPNKLNCIMALLLGVFYYMRSSKTSIAWTLATTALIMCQTHGMHRIQSMKHDNSIVRNQKIWTFWMLYSIEKGLSLRLGRPSTVQDYDITIPIPEVDPFSSGPFVYVAIRWIKLSQVQGKIYKRLYSPAGLADTVGVRSRWVAALVSEIQLLRATTRDQERNKINQWRNMLGSRMELLSLSDEVMFLSTMTLVMRACPVSPGSRSSFTADCIETGRRALECHLKYFDQMENVDGKEYEAYLNWTIMYTPFVPFIVIFCDIIESSTTTDLPRLQAFVQSLEAVSKHSENIAGMYRYFSVLYKVALQYTKKSSQMPIEGDAYRDFDAYVHALGLVCPGDSGFGNDVGLQALAGGQLDGEQIQSQQLGEWFITNQQLMGLMEENLF</sequence>
<dbReference type="PANTHER" id="PTHR46910">
    <property type="entry name" value="TRANSCRIPTION FACTOR PDR1"/>
    <property type="match status" value="1"/>
</dbReference>
<evidence type="ECO:0000256" key="3">
    <source>
        <dbReference type="SAM" id="MobiDB-lite"/>
    </source>
</evidence>
<comment type="caution">
    <text evidence="5">The sequence shown here is derived from an EMBL/GenBank/DDBJ whole genome shotgun (WGS) entry which is preliminary data.</text>
</comment>
<dbReference type="AlphaFoldDB" id="A0A8K0X0Y8"/>
<dbReference type="PROSITE" id="PS50048">
    <property type="entry name" value="ZN2_CY6_FUNGAL_2"/>
    <property type="match status" value="1"/>
</dbReference>
<dbReference type="InterPro" id="IPR050987">
    <property type="entry name" value="AtrR-like"/>
</dbReference>
<dbReference type="InterPro" id="IPR007219">
    <property type="entry name" value="XnlR_reg_dom"/>
</dbReference>
<dbReference type="SUPFAM" id="SSF57701">
    <property type="entry name" value="Zn2/Cys6 DNA-binding domain"/>
    <property type="match status" value="1"/>
</dbReference>
<evidence type="ECO:0000313" key="6">
    <source>
        <dbReference type="Proteomes" id="UP000813385"/>
    </source>
</evidence>
<dbReference type="SMART" id="SM00066">
    <property type="entry name" value="GAL4"/>
    <property type="match status" value="1"/>
</dbReference>
<dbReference type="Pfam" id="PF00172">
    <property type="entry name" value="Zn_clus"/>
    <property type="match status" value="1"/>
</dbReference>
<feature type="domain" description="Zn(2)-C6 fungal-type" evidence="4">
    <location>
        <begin position="31"/>
        <end position="60"/>
    </location>
</feature>
<dbReference type="OrthoDB" id="103819at2759"/>
<dbReference type="GO" id="GO:0008270">
    <property type="term" value="F:zinc ion binding"/>
    <property type="evidence" value="ECO:0007669"/>
    <property type="project" value="InterPro"/>
</dbReference>
<feature type="compositionally biased region" description="Low complexity" evidence="3">
    <location>
        <begin position="115"/>
        <end position="126"/>
    </location>
</feature>
<dbReference type="PROSITE" id="PS00463">
    <property type="entry name" value="ZN2_CY6_FUNGAL_1"/>
    <property type="match status" value="1"/>
</dbReference>
<dbReference type="Pfam" id="PF04082">
    <property type="entry name" value="Fungal_trans"/>
    <property type="match status" value="1"/>
</dbReference>
<reference evidence="5" key="1">
    <citation type="journal article" date="2021" name="Nat. Commun.">
        <title>Genetic determinants of endophytism in the Arabidopsis root mycobiome.</title>
        <authorList>
            <person name="Mesny F."/>
            <person name="Miyauchi S."/>
            <person name="Thiergart T."/>
            <person name="Pickel B."/>
            <person name="Atanasova L."/>
            <person name="Karlsson M."/>
            <person name="Huettel B."/>
            <person name="Barry K.W."/>
            <person name="Haridas S."/>
            <person name="Chen C."/>
            <person name="Bauer D."/>
            <person name="Andreopoulos W."/>
            <person name="Pangilinan J."/>
            <person name="LaButti K."/>
            <person name="Riley R."/>
            <person name="Lipzen A."/>
            <person name="Clum A."/>
            <person name="Drula E."/>
            <person name="Henrissat B."/>
            <person name="Kohler A."/>
            <person name="Grigoriev I.V."/>
            <person name="Martin F.M."/>
            <person name="Hacquard S."/>
        </authorList>
    </citation>
    <scope>NUCLEOTIDE SEQUENCE</scope>
    <source>
        <strain evidence="5">MPI-CAGE-AT-0016</strain>
    </source>
</reference>
<evidence type="ECO:0000259" key="4">
    <source>
        <dbReference type="PROSITE" id="PS50048"/>
    </source>
</evidence>
<dbReference type="SMART" id="SM00906">
    <property type="entry name" value="Fungal_trans"/>
    <property type="match status" value="1"/>
</dbReference>
<proteinExistence type="predicted"/>
<organism evidence="5 6">
    <name type="scientific">Plectosphaerella cucumerina</name>
    <dbReference type="NCBI Taxonomy" id="40658"/>
    <lineage>
        <taxon>Eukaryota</taxon>
        <taxon>Fungi</taxon>
        <taxon>Dikarya</taxon>
        <taxon>Ascomycota</taxon>
        <taxon>Pezizomycotina</taxon>
        <taxon>Sordariomycetes</taxon>
        <taxon>Hypocreomycetidae</taxon>
        <taxon>Glomerellales</taxon>
        <taxon>Plectosphaerellaceae</taxon>
        <taxon>Plectosphaerella</taxon>
    </lineage>
</organism>
<dbReference type="InterPro" id="IPR001138">
    <property type="entry name" value="Zn2Cys6_DnaBD"/>
</dbReference>
<dbReference type="InterPro" id="IPR036864">
    <property type="entry name" value="Zn2-C6_fun-type_DNA-bd_sf"/>
</dbReference>
<evidence type="ECO:0000256" key="2">
    <source>
        <dbReference type="ARBA" id="ARBA00023242"/>
    </source>
</evidence>
<dbReference type="Proteomes" id="UP000813385">
    <property type="component" value="Unassembled WGS sequence"/>
</dbReference>
<keyword evidence="1" id="KW-0479">Metal-binding</keyword>
<dbReference type="Gene3D" id="4.10.240.10">
    <property type="entry name" value="Zn(2)-C6 fungal-type DNA-binding domain"/>
    <property type="match status" value="1"/>
</dbReference>
<dbReference type="CDD" id="cd12148">
    <property type="entry name" value="fungal_TF_MHR"/>
    <property type="match status" value="1"/>
</dbReference>
<feature type="region of interest" description="Disordered" evidence="3">
    <location>
        <begin position="107"/>
        <end position="126"/>
    </location>
</feature>
<keyword evidence="2" id="KW-0539">Nucleus</keyword>